<reference evidence="1" key="1">
    <citation type="submission" date="2021-03" db="EMBL/GenBank/DDBJ databases">
        <title>Draft genome sequence of rust myrtle Austropuccinia psidii MF-1, a brazilian biotype.</title>
        <authorList>
            <person name="Quecine M.C."/>
            <person name="Pachon D.M.R."/>
            <person name="Bonatelli M.L."/>
            <person name="Correr F.H."/>
            <person name="Franceschini L.M."/>
            <person name="Leite T.F."/>
            <person name="Margarido G.R.A."/>
            <person name="Almeida C.A."/>
            <person name="Ferrarezi J.A."/>
            <person name="Labate C.A."/>
        </authorList>
    </citation>
    <scope>NUCLEOTIDE SEQUENCE</scope>
    <source>
        <strain evidence="1">MF-1</strain>
    </source>
</reference>
<dbReference type="EMBL" id="AVOT02016541">
    <property type="protein sequence ID" value="MBW0501886.1"/>
    <property type="molecule type" value="Genomic_DNA"/>
</dbReference>
<dbReference type="AlphaFoldDB" id="A0A9Q3DDC1"/>
<gene>
    <name evidence="1" type="ORF">O181_041601</name>
</gene>
<protein>
    <submittedName>
        <fullName evidence="1">Uncharacterized protein</fullName>
    </submittedName>
</protein>
<keyword evidence="2" id="KW-1185">Reference proteome</keyword>
<comment type="caution">
    <text evidence="1">The sequence shown here is derived from an EMBL/GenBank/DDBJ whole genome shotgun (WGS) entry which is preliminary data.</text>
</comment>
<sequence length="96" mass="11300">MITDCNAVKLFLNMKTPNRHMWRWQIAIQEYRGTMTIVHQTRNINKRSDGLSRWELDNTPDNPAYLPLEAEPQIPIVGINISDVKTECFGRRQRVF</sequence>
<dbReference type="Proteomes" id="UP000765509">
    <property type="component" value="Unassembled WGS sequence"/>
</dbReference>
<organism evidence="1 2">
    <name type="scientific">Austropuccinia psidii MF-1</name>
    <dbReference type="NCBI Taxonomy" id="1389203"/>
    <lineage>
        <taxon>Eukaryota</taxon>
        <taxon>Fungi</taxon>
        <taxon>Dikarya</taxon>
        <taxon>Basidiomycota</taxon>
        <taxon>Pucciniomycotina</taxon>
        <taxon>Pucciniomycetes</taxon>
        <taxon>Pucciniales</taxon>
        <taxon>Sphaerophragmiaceae</taxon>
        <taxon>Austropuccinia</taxon>
    </lineage>
</organism>
<evidence type="ECO:0000313" key="1">
    <source>
        <dbReference type="EMBL" id="MBW0501886.1"/>
    </source>
</evidence>
<proteinExistence type="predicted"/>
<evidence type="ECO:0000313" key="2">
    <source>
        <dbReference type="Proteomes" id="UP000765509"/>
    </source>
</evidence>
<accession>A0A9Q3DDC1</accession>
<name>A0A9Q3DDC1_9BASI</name>